<comment type="caution">
    <text evidence="2">The sequence shown here is derived from an EMBL/GenBank/DDBJ whole genome shotgun (WGS) entry which is preliminary data.</text>
</comment>
<dbReference type="EMBL" id="SSTD01004278">
    <property type="protein sequence ID" value="TYK23896.1"/>
    <property type="molecule type" value="Genomic_DNA"/>
</dbReference>
<feature type="region of interest" description="Disordered" evidence="1">
    <location>
        <begin position="151"/>
        <end position="188"/>
    </location>
</feature>
<evidence type="ECO:0000313" key="2">
    <source>
        <dbReference type="EMBL" id="TYK23896.1"/>
    </source>
</evidence>
<protein>
    <submittedName>
        <fullName evidence="2">Uncharacterized protein</fullName>
    </submittedName>
</protein>
<name>A0A5D3DJW1_CUCMM</name>
<proteinExistence type="predicted"/>
<dbReference type="Proteomes" id="UP000321947">
    <property type="component" value="Unassembled WGS sequence"/>
</dbReference>
<reference evidence="2 3" key="1">
    <citation type="submission" date="2019-08" db="EMBL/GenBank/DDBJ databases">
        <title>Draft genome sequences of two oriental melons (Cucumis melo L. var makuwa).</title>
        <authorList>
            <person name="Kwon S.-Y."/>
        </authorList>
    </citation>
    <scope>NUCLEOTIDE SEQUENCE [LARGE SCALE GENOMIC DNA]</scope>
    <source>
        <strain evidence="3">cv. Chang Bougi</strain>
        <tissue evidence="2">Leaf</tissue>
    </source>
</reference>
<feature type="compositionally biased region" description="Polar residues" evidence="1">
    <location>
        <begin position="173"/>
        <end position="185"/>
    </location>
</feature>
<evidence type="ECO:0000256" key="1">
    <source>
        <dbReference type="SAM" id="MobiDB-lite"/>
    </source>
</evidence>
<evidence type="ECO:0000313" key="3">
    <source>
        <dbReference type="Proteomes" id="UP000321947"/>
    </source>
</evidence>
<accession>A0A5D3DJW1</accession>
<organism evidence="2 3">
    <name type="scientific">Cucumis melo var. makuwa</name>
    <name type="common">Oriental melon</name>
    <dbReference type="NCBI Taxonomy" id="1194695"/>
    <lineage>
        <taxon>Eukaryota</taxon>
        <taxon>Viridiplantae</taxon>
        <taxon>Streptophyta</taxon>
        <taxon>Embryophyta</taxon>
        <taxon>Tracheophyta</taxon>
        <taxon>Spermatophyta</taxon>
        <taxon>Magnoliopsida</taxon>
        <taxon>eudicotyledons</taxon>
        <taxon>Gunneridae</taxon>
        <taxon>Pentapetalae</taxon>
        <taxon>rosids</taxon>
        <taxon>fabids</taxon>
        <taxon>Cucurbitales</taxon>
        <taxon>Cucurbitaceae</taxon>
        <taxon>Benincaseae</taxon>
        <taxon>Cucumis</taxon>
    </lineage>
</organism>
<gene>
    <name evidence="2" type="ORF">E5676_scaffold419G00760</name>
</gene>
<sequence length="338" mass="38130">MYCCLHTSIFFFFVPRHPPSYLSPRCCRHPVLAHASHLPPHPNLLPVRCPTRPSRRHRASPCPSARSVSIVKSAVAWWSVWLRVSGSLVPSTVGHLYPQPRPSVALRPHPIGSVLLQVVLVKPAFQLSKTISWFPKPLRFLSLFQRAEPRTKPRAESNRVVSQTEPSRPKSRSLPSQSPCSPSHLSRSHPCWVPVSFGKGVREVTLEFLDFTASVVWSQLSSTWIRLDADLDKNFNFLGKGNTRGRPARGKKDASFMSLCVLLDRYIRNKKQQNGVSLLPPGGIHIFLLELQAELLLGLLGGVQPDVEKDLEIKIFCRRKGLRVRYCVCGEEMEIWDS</sequence>
<dbReference type="AlphaFoldDB" id="A0A5D3DJW1"/>